<dbReference type="Gene3D" id="3.40.50.1820">
    <property type="entry name" value="alpha/beta hydrolase"/>
    <property type="match status" value="1"/>
</dbReference>
<evidence type="ECO:0000256" key="1">
    <source>
        <dbReference type="ARBA" id="ARBA00022801"/>
    </source>
</evidence>
<feature type="domain" description="BD-FAE-like" evidence="2">
    <location>
        <begin position="46"/>
        <end position="189"/>
    </location>
</feature>
<gene>
    <name evidence="3" type="ORF">MRBLWS13_001911</name>
</gene>
<accession>A0AAU6SBK1</accession>
<evidence type="ECO:0000259" key="2">
    <source>
        <dbReference type="Pfam" id="PF20434"/>
    </source>
</evidence>
<dbReference type="PANTHER" id="PTHR48081:SF33">
    <property type="entry name" value="KYNURENINE FORMAMIDASE"/>
    <property type="match status" value="1"/>
</dbReference>
<protein>
    <submittedName>
        <fullName evidence="3">Alpha/beta hydrolase</fullName>
    </submittedName>
</protein>
<evidence type="ECO:0000313" key="3">
    <source>
        <dbReference type="EMBL" id="WZO34258.1"/>
    </source>
</evidence>
<sequence>MATPQTSETTVSGFANLSDMDIVGWLPSTPPDARIHYSSAALTYGDLRLPRGDDADGHPLVILIHGGAWESSYTSDYVARLAESLTALGVATWNLEFRRLNNPGSDYPGMFLDISQGVDFARELAKDYPIDLDRVVLLGHSSGGHLATWAAGRKNISPESPLYSEDPLRVSGVVDLAGVLDLEYAYNAGRTDVLQVVGAHDSAALREKAGDTSSIRLLPLGVPQSLIIGTADNPWRLESHQRYRDAGMAGGDRIDLIRLEGANHFDVVDVSSPAWEPIVTAVREYAGLPKNGATDSIPAVSAN</sequence>
<proteinExistence type="predicted"/>
<dbReference type="InterPro" id="IPR049492">
    <property type="entry name" value="BD-FAE-like_dom"/>
</dbReference>
<dbReference type="RefSeq" id="WP_349428818.1">
    <property type="nucleotide sequence ID" value="NZ_CP151632.1"/>
</dbReference>
<dbReference type="AlphaFoldDB" id="A0AAU6SBK1"/>
<dbReference type="SUPFAM" id="SSF53474">
    <property type="entry name" value="alpha/beta-Hydrolases"/>
    <property type="match status" value="1"/>
</dbReference>
<dbReference type="PANTHER" id="PTHR48081">
    <property type="entry name" value="AB HYDROLASE SUPERFAMILY PROTEIN C4A8.06C"/>
    <property type="match status" value="1"/>
</dbReference>
<reference evidence="3" key="1">
    <citation type="submission" date="2024-04" db="EMBL/GenBank/DDBJ databases">
        <authorList>
            <person name="Roder T."/>
            <person name="Oberhansli S."/>
            <person name="Kreuzer M."/>
        </authorList>
    </citation>
    <scope>NUCLEOTIDE SEQUENCE</scope>
    <source>
        <strain evidence="3">LWS13-1.2</strain>
    </source>
</reference>
<organism evidence="3">
    <name type="scientific">Microbacterium sp. LWS13-1.2</name>
    <dbReference type="NCBI Taxonomy" id="3135264"/>
    <lineage>
        <taxon>Bacteria</taxon>
        <taxon>Bacillati</taxon>
        <taxon>Actinomycetota</taxon>
        <taxon>Actinomycetes</taxon>
        <taxon>Micrococcales</taxon>
        <taxon>Microbacteriaceae</taxon>
        <taxon>Microbacterium</taxon>
    </lineage>
</organism>
<dbReference type="InterPro" id="IPR029058">
    <property type="entry name" value="AB_hydrolase_fold"/>
</dbReference>
<dbReference type="InterPro" id="IPR050300">
    <property type="entry name" value="GDXG_lipolytic_enzyme"/>
</dbReference>
<keyword evidence="1 3" id="KW-0378">Hydrolase</keyword>
<dbReference type="EMBL" id="CP151632">
    <property type="protein sequence ID" value="WZO34258.1"/>
    <property type="molecule type" value="Genomic_DNA"/>
</dbReference>
<name>A0AAU6SBK1_9MICO</name>
<dbReference type="Pfam" id="PF20434">
    <property type="entry name" value="BD-FAE"/>
    <property type="match status" value="1"/>
</dbReference>
<dbReference type="GO" id="GO:0016787">
    <property type="term" value="F:hydrolase activity"/>
    <property type="evidence" value="ECO:0007669"/>
    <property type="project" value="UniProtKB-KW"/>
</dbReference>